<name>A0AAN8X446_HALRR</name>
<dbReference type="CDD" id="cd03039">
    <property type="entry name" value="GST_N_Sigma_like"/>
    <property type="match status" value="1"/>
</dbReference>
<evidence type="ECO:0000313" key="7">
    <source>
        <dbReference type="EMBL" id="KAK7076172.1"/>
    </source>
</evidence>
<dbReference type="FunFam" id="3.40.30.10:FF:000035">
    <property type="entry name" value="hematopoietic prostaglandin D synthase"/>
    <property type="match status" value="1"/>
</dbReference>
<comment type="caution">
    <text evidence="7">The sequence shown here is derived from an EMBL/GenBank/DDBJ whole genome shotgun (WGS) entry which is preliminary data.</text>
</comment>
<dbReference type="CDD" id="cd03192">
    <property type="entry name" value="GST_C_Sigma_like"/>
    <property type="match status" value="1"/>
</dbReference>
<dbReference type="FunFam" id="1.20.1050.10:FF:000030">
    <property type="entry name" value="Glutathione S-transferase S1"/>
    <property type="match status" value="1"/>
</dbReference>
<dbReference type="PROSITE" id="PS50405">
    <property type="entry name" value="GST_CTER"/>
    <property type="match status" value="1"/>
</dbReference>
<dbReference type="InterPro" id="IPR010987">
    <property type="entry name" value="Glutathione-S-Trfase_C-like"/>
</dbReference>
<dbReference type="SFLD" id="SFLDG00363">
    <property type="entry name" value="AMPS_(cytGST):_Alpha-__Mu-__Pi"/>
    <property type="match status" value="1"/>
</dbReference>
<dbReference type="PANTHER" id="PTHR11571:SF224">
    <property type="entry name" value="HEMATOPOIETIC PROSTAGLANDIN D SYNTHASE"/>
    <property type="match status" value="1"/>
</dbReference>
<dbReference type="Gene3D" id="1.20.1050.10">
    <property type="match status" value="1"/>
</dbReference>
<reference evidence="7 8" key="1">
    <citation type="submission" date="2023-11" db="EMBL/GenBank/DDBJ databases">
        <title>Halocaridina rubra genome assembly.</title>
        <authorList>
            <person name="Smith C."/>
        </authorList>
    </citation>
    <scope>NUCLEOTIDE SEQUENCE [LARGE SCALE GENOMIC DNA]</scope>
    <source>
        <strain evidence="7">EP-1</strain>
        <tissue evidence="7">Whole</tissue>
    </source>
</reference>
<keyword evidence="2" id="KW-0808">Transferase</keyword>
<dbReference type="GO" id="GO:0004602">
    <property type="term" value="F:glutathione peroxidase activity"/>
    <property type="evidence" value="ECO:0007669"/>
    <property type="project" value="UniProtKB-ARBA"/>
</dbReference>
<organism evidence="7 8">
    <name type="scientific">Halocaridina rubra</name>
    <name type="common">Hawaiian red shrimp</name>
    <dbReference type="NCBI Taxonomy" id="373956"/>
    <lineage>
        <taxon>Eukaryota</taxon>
        <taxon>Metazoa</taxon>
        <taxon>Ecdysozoa</taxon>
        <taxon>Arthropoda</taxon>
        <taxon>Crustacea</taxon>
        <taxon>Multicrustacea</taxon>
        <taxon>Malacostraca</taxon>
        <taxon>Eumalacostraca</taxon>
        <taxon>Eucarida</taxon>
        <taxon>Decapoda</taxon>
        <taxon>Pleocyemata</taxon>
        <taxon>Caridea</taxon>
        <taxon>Atyoidea</taxon>
        <taxon>Atyidae</taxon>
        <taxon>Halocaridina</taxon>
    </lineage>
</organism>
<evidence type="ECO:0000256" key="4">
    <source>
        <dbReference type="ARBA" id="ARBA00047960"/>
    </source>
</evidence>
<dbReference type="InterPro" id="IPR040079">
    <property type="entry name" value="Glutathione_S-Trfase"/>
</dbReference>
<evidence type="ECO:0000256" key="1">
    <source>
        <dbReference type="ARBA" id="ARBA00012452"/>
    </source>
</evidence>
<dbReference type="PROSITE" id="PS50404">
    <property type="entry name" value="GST_NTER"/>
    <property type="match status" value="1"/>
</dbReference>
<dbReference type="InterPro" id="IPR036249">
    <property type="entry name" value="Thioredoxin-like_sf"/>
</dbReference>
<dbReference type="SUPFAM" id="SSF47616">
    <property type="entry name" value="GST C-terminal domain-like"/>
    <property type="match status" value="1"/>
</dbReference>
<gene>
    <name evidence="7" type="ORF">SK128_007052</name>
</gene>
<evidence type="ECO:0000313" key="8">
    <source>
        <dbReference type="Proteomes" id="UP001381693"/>
    </source>
</evidence>
<dbReference type="InterPro" id="IPR050213">
    <property type="entry name" value="GST_superfamily"/>
</dbReference>
<dbReference type="AlphaFoldDB" id="A0AAN8X446"/>
<dbReference type="PANTHER" id="PTHR11571">
    <property type="entry name" value="GLUTATHIONE S-TRANSFERASE"/>
    <property type="match status" value="1"/>
</dbReference>
<dbReference type="SUPFAM" id="SSF52833">
    <property type="entry name" value="Thioredoxin-like"/>
    <property type="match status" value="1"/>
</dbReference>
<dbReference type="EMBL" id="JAXCGZ010009800">
    <property type="protein sequence ID" value="KAK7076172.1"/>
    <property type="molecule type" value="Genomic_DNA"/>
</dbReference>
<comment type="similarity">
    <text evidence="3">Belongs to the GST superfamily. Sigma family.</text>
</comment>
<dbReference type="InterPro" id="IPR036282">
    <property type="entry name" value="Glutathione-S-Trfase_C_sf"/>
</dbReference>
<dbReference type="Gene3D" id="3.40.30.10">
    <property type="entry name" value="Glutaredoxin"/>
    <property type="match status" value="1"/>
</dbReference>
<feature type="domain" description="GST N-terminal" evidence="5">
    <location>
        <begin position="2"/>
        <end position="79"/>
    </location>
</feature>
<sequence>MPDYKLVYFNARGRAELIRWIFTYADIPFTDERIEMSDWPGRKSSIPGGKLPVLMVDGEALPQSLSIARYAARIGGLAPEDPFQSAHCDALADTLSDMMTEVYKVMFAKGDKEEQAKKFKEEVYPNHVCPLLARLESRLKTRDYFITDKLTWSDLMICLVFSGMVKKNPEVLKPYPVVEKHVNKICVIPKIKAWNDAQPETPF</sequence>
<evidence type="ECO:0000259" key="5">
    <source>
        <dbReference type="PROSITE" id="PS50404"/>
    </source>
</evidence>
<evidence type="ECO:0000256" key="3">
    <source>
        <dbReference type="ARBA" id="ARBA00038317"/>
    </source>
</evidence>
<dbReference type="GO" id="GO:0006749">
    <property type="term" value="P:glutathione metabolic process"/>
    <property type="evidence" value="ECO:0007669"/>
    <property type="project" value="TreeGrafter"/>
</dbReference>
<dbReference type="SFLD" id="SFLDS00019">
    <property type="entry name" value="Glutathione_Transferase_(cytos"/>
    <property type="match status" value="1"/>
</dbReference>
<protein>
    <recommendedName>
        <fullName evidence="1">glutathione transferase</fullName>
        <ecNumber evidence="1">2.5.1.18</ecNumber>
    </recommendedName>
</protein>
<evidence type="ECO:0000256" key="2">
    <source>
        <dbReference type="ARBA" id="ARBA00022679"/>
    </source>
</evidence>
<dbReference type="SFLD" id="SFLDG01205">
    <property type="entry name" value="AMPS.1"/>
    <property type="match status" value="1"/>
</dbReference>
<accession>A0AAN8X446</accession>
<dbReference type="InterPro" id="IPR004046">
    <property type="entry name" value="GST_C"/>
</dbReference>
<dbReference type="Pfam" id="PF14497">
    <property type="entry name" value="GST_C_3"/>
    <property type="match status" value="1"/>
</dbReference>
<dbReference type="EC" id="2.5.1.18" evidence="1"/>
<dbReference type="Pfam" id="PF02798">
    <property type="entry name" value="GST_N"/>
    <property type="match status" value="1"/>
</dbReference>
<dbReference type="Proteomes" id="UP001381693">
    <property type="component" value="Unassembled WGS sequence"/>
</dbReference>
<feature type="domain" description="GST C-terminal" evidence="6">
    <location>
        <begin position="81"/>
        <end position="203"/>
    </location>
</feature>
<proteinExistence type="inferred from homology"/>
<evidence type="ECO:0000259" key="6">
    <source>
        <dbReference type="PROSITE" id="PS50405"/>
    </source>
</evidence>
<keyword evidence="8" id="KW-1185">Reference proteome</keyword>
<dbReference type="GO" id="GO:0004364">
    <property type="term" value="F:glutathione transferase activity"/>
    <property type="evidence" value="ECO:0007669"/>
    <property type="project" value="UniProtKB-EC"/>
</dbReference>
<comment type="catalytic activity">
    <reaction evidence="4">
        <text>RX + glutathione = an S-substituted glutathione + a halide anion + H(+)</text>
        <dbReference type="Rhea" id="RHEA:16437"/>
        <dbReference type="ChEBI" id="CHEBI:15378"/>
        <dbReference type="ChEBI" id="CHEBI:16042"/>
        <dbReference type="ChEBI" id="CHEBI:17792"/>
        <dbReference type="ChEBI" id="CHEBI:57925"/>
        <dbReference type="ChEBI" id="CHEBI:90779"/>
        <dbReference type="EC" id="2.5.1.18"/>
    </reaction>
</comment>
<dbReference type="InterPro" id="IPR004045">
    <property type="entry name" value="Glutathione_S-Trfase_N"/>
</dbReference>